<evidence type="ECO:0000313" key="1">
    <source>
        <dbReference type="EMBL" id="MBW0474922.1"/>
    </source>
</evidence>
<dbReference type="Proteomes" id="UP000765509">
    <property type="component" value="Unassembled WGS sequence"/>
</dbReference>
<reference evidence="1" key="1">
    <citation type="submission" date="2021-03" db="EMBL/GenBank/DDBJ databases">
        <title>Draft genome sequence of rust myrtle Austropuccinia psidii MF-1, a brazilian biotype.</title>
        <authorList>
            <person name="Quecine M.C."/>
            <person name="Pachon D.M.R."/>
            <person name="Bonatelli M.L."/>
            <person name="Correr F.H."/>
            <person name="Franceschini L.M."/>
            <person name="Leite T.F."/>
            <person name="Margarido G.R.A."/>
            <person name="Almeida C.A."/>
            <person name="Ferrarezi J.A."/>
            <person name="Labate C.A."/>
        </authorList>
    </citation>
    <scope>NUCLEOTIDE SEQUENCE</scope>
    <source>
        <strain evidence="1">MF-1</strain>
    </source>
</reference>
<keyword evidence="2" id="KW-1185">Reference proteome</keyword>
<accession>A0A9Q3C0K4</accession>
<feature type="non-terminal residue" evidence="1">
    <location>
        <position position="168"/>
    </location>
</feature>
<name>A0A9Q3C0K4_9BASI</name>
<gene>
    <name evidence="1" type="ORF">O181_014637</name>
</gene>
<proteinExistence type="predicted"/>
<protein>
    <submittedName>
        <fullName evidence="1">Uncharacterized protein</fullName>
    </submittedName>
</protein>
<sequence length="168" mass="18720">MVEESIDQWAHDLKAQDSDSVCDVAQGQFWKKPFSSNCTGSGLYLGISLFINRFNPLKNKLAGNKLSMGIISLNCLNLPLRLRYQNKYTCLAAIIPSPNQPTMIMINNILRPIIDEIYELNNGLTISTPEYPHGRKVVVKVVTLVGDIVSAHKAAGFKSHSANRFCPW</sequence>
<dbReference type="EMBL" id="AVOT02003921">
    <property type="protein sequence ID" value="MBW0474922.1"/>
    <property type="molecule type" value="Genomic_DNA"/>
</dbReference>
<organism evidence="1 2">
    <name type="scientific">Austropuccinia psidii MF-1</name>
    <dbReference type="NCBI Taxonomy" id="1389203"/>
    <lineage>
        <taxon>Eukaryota</taxon>
        <taxon>Fungi</taxon>
        <taxon>Dikarya</taxon>
        <taxon>Basidiomycota</taxon>
        <taxon>Pucciniomycotina</taxon>
        <taxon>Pucciniomycetes</taxon>
        <taxon>Pucciniales</taxon>
        <taxon>Sphaerophragmiaceae</taxon>
        <taxon>Austropuccinia</taxon>
    </lineage>
</organism>
<comment type="caution">
    <text evidence="1">The sequence shown here is derived from an EMBL/GenBank/DDBJ whole genome shotgun (WGS) entry which is preliminary data.</text>
</comment>
<dbReference type="AlphaFoldDB" id="A0A9Q3C0K4"/>
<evidence type="ECO:0000313" key="2">
    <source>
        <dbReference type="Proteomes" id="UP000765509"/>
    </source>
</evidence>
<dbReference type="OrthoDB" id="2505776at2759"/>